<protein>
    <recommendedName>
        <fullName evidence="3">Lipoprotein</fullName>
    </recommendedName>
</protein>
<evidence type="ECO:0000313" key="1">
    <source>
        <dbReference type="EMBL" id="AKF03063.1"/>
    </source>
</evidence>
<dbReference type="RefSeq" id="WP_053230541.1">
    <property type="nucleotide sequence ID" value="NZ_CP011125.1"/>
</dbReference>
<keyword evidence="2" id="KW-1185">Reference proteome</keyword>
<gene>
    <name evidence="1" type="ORF">DB32_000212</name>
</gene>
<evidence type="ECO:0000313" key="2">
    <source>
        <dbReference type="Proteomes" id="UP000034883"/>
    </source>
</evidence>
<dbReference type="Proteomes" id="UP000034883">
    <property type="component" value="Chromosome"/>
</dbReference>
<dbReference type="KEGG" id="samy:DB32_000212"/>
<name>A0A0F6YF14_9BACT</name>
<proteinExistence type="predicted"/>
<dbReference type="PROSITE" id="PS51257">
    <property type="entry name" value="PROKAR_LIPOPROTEIN"/>
    <property type="match status" value="1"/>
</dbReference>
<dbReference type="STRING" id="927083.DB32_000212"/>
<reference evidence="1 2" key="1">
    <citation type="submission" date="2015-03" db="EMBL/GenBank/DDBJ databases">
        <title>Genome assembly of Sandaracinus amylolyticus DSM 53668.</title>
        <authorList>
            <person name="Sharma G."/>
            <person name="Subramanian S."/>
        </authorList>
    </citation>
    <scope>NUCLEOTIDE SEQUENCE [LARGE SCALE GENOMIC DNA]</scope>
    <source>
        <strain evidence="1 2">DSM 53668</strain>
    </source>
</reference>
<accession>A0A0F6YF14</accession>
<sequence length="67" mass="7026">MRRVVIALGIVLTGCAGAWEPRRYLADSAGDTCSAWDLECSRAAHGTYGCGPSGCGTPVRQPTRTAK</sequence>
<dbReference type="EMBL" id="CP011125">
    <property type="protein sequence ID" value="AKF03063.1"/>
    <property type="molecule type" value="Genomic_DNA"/>
</dbReference>
<dbReference type="AlphaFoldDB" id="A0A0F6YF14"/>
<organism evidence="1 2">
    <name type="scientific">Sandaracinus amylolyticus</name>
    <dbReference type="NCBI Taxonomy" id="927083"/>
    <lineage>
        <taxon>Bacteria</taxon>
        <taxon>Pseudomonadati</taxon>
        <taxon>Myxococcota</taxon>
        <taxon>Polyangia</taxon>
        <taxon>Polyangiales</taxon>
        <taxon>Sandaracinaceae</taxon>
        <taxon>Sandaracinus</taxon>
    </lineage>
</organism>
<evidence type="ECO:0008006" key="3">
    <source>
        <dbReference type="Google" id="ProtNLM"/>
    </source>
</evidence>